<evidence type="ECO:0000256" key="1">
    <source>
        <dbReference type="SAM" id="Phobius"/>
    </source>
</evidence>
<dbReference type="Pfam" id="PF01757">
    <property type="entry name" value="Acyl_transf_3"/>
    <property type="match status" value="1"/>
</dbReference>
<dbReference type="EMBL" id="LQRP01000021">
    <property type="protein sequence ID" value="KXT99538.1"/>
    <property type="molecule type" value="Genomic_DNA"/>
</dbReference>
<evidence type="ECO:0000313" key="3">
    <source>
        <dbReference type="EMBL" id="KXT99538.1"/>
    </source>
</evidence>
<feature type="domain" description="Acyltransferase 3" evidence="2">
    <location>
        <begin position="10"/>
        <end position="316"/>
    </location>
</feature>
<feature type="transmembrane region" description="Helical" evidence="1">
    <location>
        <begin position="263"/>
        <end position="280"/>
    </location>
</feature>
<accession>A0A139QAG3</accession>
<dbReference type="PATRIC" id="fig|1303.83.peg.524"/>
<evidence type="ECO:0000313" key="4">
    <source>
        <dbReference type="Proteomes" id="UP000070220"/>
    </source>
</evidence>
<gene>
    <name evidence="3" type="ORF">SORDD30_00495</name>
</gene>
<dbReference type="Proteomes" id="UP000070220">
    <property type="component" value="Unassembled WGS sequence"/>
</dbReference>
<evidence type="ECO:0000259" key="2">
    <source>
        <dbReference type="Pfam" id="PF01757"/>
    </source>
</evidence>
<name>A0A139QAG3_STROR</name>
<sequence>MTAKKTKHIGIECCRILAMLMICNLHVLGMGGILEKVDSQKDFYYIFANSLEAFSYSAVNIYILISGYVGLYSQFSYKKMFSFWIQIIFYTISITFVFAIFSKSSVNLSDWFSALTPISHGQYWYMSCYFGLVLIAPFLNQAVLTLKKEQLLPIVSGAFIYFSVIPTVFKQDILGLWGGYSVLWMILLYTIGAIIRKSNYESRFQIRNVSGFILFLTSLTFILCWFGFEQWRSYISPTVTLQGIAIFLLFLNIKDIPLTFKRLVLLISPLTLGVYLFHVHPLIFRRIIPTIHTLVEEQEFPIFVIMILVMTLALFFSGAMIEYFRNKLMAYILTLIKSVKNLKQT</sequence>
<keyword evidence="1" id="KW-0472">Membrane</keyword>
<dbReference type="GO" id="GO:0016747">
    <property type="term" value="F:acyltransferase activity, transferring groups other than amino-acyl groups"/>
    <property type="evidence" value="ECO:0007669"/>
    <property type="project" value="InterPro"/>
</dbReference>
<keyword evidence="1" id="KW-0812">Transmembrane</keyword>
<feature type="transmembrane region" description="Helical" evidence="1">
    <location>
        <begin position="151"/>
        <end position="169"/>
    </location>
</feature>
<organism evidence="3 4">
    <name type="scientific">Streptococcus oralis</name>
    <dbReference type="NCBI Taxonomy" id="1303"/>
    <lineage>
        <taxon>Bacteria</taxon>
        <taxon>Bacillati</taxon>
        <taxon>Bacillota</taxon>
        <taxon>Bacilli</taxon>
        <taxon>Lactobacillales</taxon>
        <taxon>Streptococcaceae</taxon>
        <taxon>Streptococcus</taxon>
    </lineage>
</organism>
<feature type="transmembrane region" description="Helical" evidence="1">
    <location>
        <begin position="300"/>
        <end position="321"/>
    </location>
</feature>
<feature type="transmembrane region" description="Helical" evidence="1">
    <location>
        <begin position="175"/>
        <end position="195"/>
    </location>
</feature>
<dbReference type="InterPro" id="IPR002656">
    <property type="entry name" value="Acyl_transf_3_dom"/>
</dbReference>
<comment type="caution">
    <text evidence="3">The sequence shown here is derived from an EMBL/GenBank/DDBJ whole genome shotgun (WGS) entry which is preliminary data.</text>
</comment>
<feature type="transmembrane region" description="Helical" evidence="1">
    <location>
        <begin position="207"/>
        <end position="228"/>
    </location>
</feature>
<feature type="transmembrane region" description="Helical" evidence="1">
    <location>
        <begin position="83"/>
        <end position="102"/>
    </location>
</feature>
<keyword evidence="1" id="KW-1133">Transmembrane helix</keyword>
<dbReference type="AlphaFoldDB" id="A0A139QAG3"/>
<proteinExistence type="predicted"/>
<reference evidence="3 4" key="1">
    <citation type="submission" date="2016-01" db="EMBL/GenBank/DDBJ databases">
        <title>Highly variable Streptococcus oralis are common among viridans streptococci isolated from primates.</title>
        <authorList>
            <person name="Denapaite D."/>
            <person name="Rieger M."/>
            <person name="Koendgen S."/>
            <person name="Brueckner R."/>
            <person name="Ochigava I."/>
            <person name="Kappeler P."/>
            <person name="Maetz-Rensing K."/>
            <person name="Leendertz F."/>
            <person name="Hakenbeck R."/>
        </authorList>
    </citation>
    <scope>NUCLEOTIDE SEQUENCE [LARGE SCALE GENOMIC DNA]</scope>
    <source>
        <strain evidence="3 4">DD30</strain>
    </source>
</reference>
<feature type="transmembrane region" description="Helical" evidence="1">
    <location>
        <begin position="12"/>
        <end position="33"/>
    </location>
</feature>
<feature type="transmembrane region" description="Helical" evidence="1">
    <location>
        <begin position="53"/>
        <end position="71"/>
    </location>
</feature>
<dbReference type="RefSeq" id="WP_061420906.1">
    <property type="nucleotide sequence ID" value="NZ_KQ970370.1"/>
</dbReference>
<protein>
    <submittedName>
        <fullName evidence="3">Putative membrane protein</fullName>
    </submittedName>
</protein>
<feature type="transmembrane region" description="Helical" evidence="1">
    <location>
        <begin position="234"/>
        <end position="251"/>
    </location>
</feature>
<feature type="transmembrane region" description="Helical" evidence="1">
    <location>
        <begin position="122"/>
        <end position="139"/>
    </location>
</feature>